<accession>A0A8H6G1F7</accession>
<dbReference type="EMBL" id="JACCJC010000008">
    <property type="protein sequence ID" value="KAF6238749.1"/>
    <property type="molecule type" value="Genomic_DNA"/>
</dbReference>
<organism evidence="2 3">
    <name type="scientific">Letharia columbiana</name>
    <dbReference type="NCBI Taxonomy" id="112416"/>
    <lineage>
        <taxon>Eukaryota</taxon>
        <taxon>Fungi</taxon>
        <taxon>Dikarya</taxon>
        <taxon>Ascomycota</taxon>
        <taxon>Pezizomycotina</taxon>
        <taxon>Lecanoromycetes</taxon>
        <taxon>OSLEUM clade</taxon>
        <taxon>Lecanoromycetidae</taxon>
        <taxon>Lecanorales</taxon>
        <taxon>Lecanorineae</taxon>
        <taxon>Parmeliaceae</taxon>
        <taxon>Letharia</taxon>
    </lineage>
</organism>
<dbReference type="AlphaFoldDB" id="A0A8H6G1F7"/>
<proteinExistence type="predicted"/>
<keyword evidence="3" id="KW-1185">Reference proteome</keyword>
<dbReference type="Proteomes" id="UP000578531">
    <property type="component" value="Unassembled WGS sequence"/>
</dbReference>
<evidence type="ECO:0000313" key="3">
    <source>
        <dbReference type="Proteomes" id="UP000578531"/>
    </source>
</evidence>
<dbReference type="GeneID" id="59284924"/>
<sequence length="345" mass="39705">MPSSTCNKSFALQSLVSTHAPLDGGISYDQRTKSQLIRAVRERNIACHWERKRKTKAHMAADLHEDDAITRSLSRRSVSAQETISQEIDHCAVIVSIVRHSGAAGDDLDAAKLRDKRAVREQADHFISRYFAVDKRPTAHYLPEARRAFFYARYQVYPRISDIGEMFKMHILGFRLSWPYEKTHTIYEVASEPEIGVDCVRHGTDLTRGVSGRSFPWTAYRVPLPIATLSVIYICVGHWQKQIEIDVKTLNAVNITAIPDNGSRKSIWQRWHKSPRQSSRGPGDRERSAELTPLSGEKGLMRINERHRYYLRHTDIVQLSRFNQMSLRTILQCWQCWKPSSISKF</sequence>
<reference evidence="2 3" key="1">
    <citation type="journal article" date="2020" name="Genomics">
        <title>Complete, high-quality genomes from long-read metagenomic sequencing of two wolf lichen thalli reveals enigmatic genome architecture.</title>
        <authorList>
            <person name="McKenzie S.K."/>
            <person name="Walston R.F."/>
            <person name="Allen J.L."/>
        </authorList>
    </citation>
    <scope>NUCLEOTIDE SEQUENCE [LARGE SCALE GENOMIC DNA]</scope>
    <source>
        <strain evidence="2">WasteWater2</strain>
    </source>
</reference>
<name>A0A8H6G1F7_9LECA</name>
<protein>
    <submittedName>
        <fullName evidence="2">Uncharacterized protein</fullName>
    </submittedName>
</protein>
<feature type="region of interest" description="Disordered" evidence="1">
    <location>
        <begin position="269"/>
        <end position="290"/>
    </location>
</feature>
<evidence type="ECO:0000313" key="2">
    <source>
        <dbReference type="EMBL" id="KAF6238749.1"/>
    </source>
</evidence>
<dbReference type="RefSeq" id="XP_037168048.1">
    <property type="nucleotide sequence ID" value="XM_037305183.1"/>
</dbReference>
<evidence type="ECO:0000256" key="1">
    <source>
        <dbReference type="SAM" id="MobiDB-lite"/>
    </source>
</evidence>
<gene>
    <name evidence="2" type="ORF">HO173_003255</name>
</gene>
<comment type="caution">
    <text evidence="2">The sequence shown here is derived from an EMBL/GenBank/DDBJ whole genome shotgun (WGS) entry which is preliminary data.</text>
</comment>